<dbReference type="EMBL" id="CM001221">
    <property type="protein sequence ID" value="AES99977.2"/>
    <property type="molecule type" value="Genomic_DNA"/>
</dbReference>
<reference evidence="4 6" key="2">
    <citation type="journal article" date="2014" name="BMC Genomics">
        <title>An improved genome release (version Mt4.0) for the model legume Medicago truncatula.</title>
        <authorList>
            <person name="Tang H."/>
            <person name="Krishnakumar V."/>
            <person name="Bidwell S."/>
            <person name="Rosen B."/>
            <person name="Chan A."/>
            <person name="Zhou S."/>
            <person name="Gentzbittel L."/>
            <person name="Childs K.L."/>
            <person name="Yandell M."/>
            <person name="Gundlach H."/>
            <person name="Mayer K.F."/>
            <person name="Schwartz D.C."/>
            <person name="Town C.D."/>
        </authorList>
    </citation>
    <scope>GENOME REANNOTATION</scope>
    <source>
        <strain evidence="5 6">cv. Jemalong A17</strain>
    </source>
</reference>
<dbReference type="EnsemblPlants" id="AES99977">
    <property type="protein sequence ID" value="AES99977"/>
    <property type="gene ID" value="MTR_5g086900"/>
</dbReference>
<evidence type="ECO:0000313" key="6">
    <source>
        <dbReference type="Proteomes" id="UP000002051"/>
    </source>
</evidence>
<dbReference type="PaxDb" id="3880-AES99977"/>
<evidence type="ECO:0000313" key="4">
    <source>
        <dbReference type="EMBL" id="AES99977.2"/>
    </source>
</evidence>
<dbReference type="AlphaFoldDB" id="G7KHC6"/>
<accession>A0A0C3XSI9</accession>
<gene>
    <name evidence="4" type="ordered locus">MTR_5g086900</name>
</gene>
<sequence>MNPATRTTRKYYFRNPDLSNLRKLGKRVTNPVDFQNRHGRLLNLLETKVVQGILDTLVQFYDPYCHLSNEEPFNGLEPVPKHATIAKALHLETSVITAKLTTKGGLLGLPANVLFEKAVAFADMGSIDAFESILALLIYGLLLFPDVTNFVNINAIKIFLAKNPIPTLLADTYLSIHDRTQKGQGTILCCKTPFGHKKTMSLAPSDIVWYNRNYDTGTIIDSCGEFSNVPLLGICGGISYNPILARRQFGYPMEKPKDISLDGIFYLNQEDNKGMRGRFIQAWRAVHKREKGQLGRRSGLIYESYTKWVIDRAAKNGIPYPLQRLPSSTTPSPSLPMTSKTKEEAQYLLTEMTREKDIWRMRYMEAENKIGTLKGQVEQKDHELSKMRQQMIERDDLLQEKDRLLGKHITKKQRMDFMDLFDGAHSDFEE</sequence>
<dbReference type="Proteomes" id="UP000002051">
    <property type="component" value="Chromosome 5"/>
</dbReference>
<feature type="domain" description="DUF7745" evidence="3">
    <location>
        <begin position="21"/>
        <end position="66"/>
    </location>
</feature>
<dbReference type="PANTHER" id="PTHR48154:SF1">
    <property type="entry name" value="PROTEIN, PUTATIVE-RELATED"/>
    <property type="match status" value="1"/>
</dbReference>
<evidence type="ECO:0000259" key="3">
    <source>
        <dbReference type="Pfam" id="PF24924"/>
    </source>
</evidence>
<dbReference type="PANTHER" id="PTHR48154">
    <property type="entry name" value="PROTEIN, PUTATIVE-RELATED"/>
    <property type="match status" value="1"/>
</dbReference>
<name>G7KHC6_MEDTR</name>
<feature type="compositionally biased region" description="Low complexity" evidence="2">
    <location>
        <begin position="325"/>
        <end position="339"/>
    </location>
</feature>
<feature type="region of interest" description="Disordered" evidence="2">
    <location>
        <begin position="321"/>
        <end position="340"/>
    </location>
</feature>
<keyword evidence="6" id="KW-1185">Reference proteome</keyword>
<keyword evidence="1" id="KW-0175">Coiled coil</keyword>
<dbReference type="HOGENOM" id="CLU_034345_0_0_1"/>
<protein>
    <recommendedName>
        <fullName evidence="3">DUF7745 domain-containing protein</fullName>
    </recommendedName>
</protein>
<feature type="domain" description="DUF7745" evidence="3">
    <location>
        <begin position="197"/>
        <end position="313"/>
    </location>
</feature>
<accession>G7KHC6</accession>
<evidence type="ECO:0000313" key="5">
    <source>
        <dbReference type="EnsemblPlants" id="AES99977"/>
    </source>
</evidence>
<dbReference type="eggNOG" id="ENOG502SR02">
    <property type="taxonomic scope" value="Eukaryota"/>
</dbReference>
<feature type="domain" description="DUF7745" evidence="3">
    <location>
        <begin position="67"/>
        <end position="191"/>
    </location>
</feature>
<dbReference type="Pfam" id="PF24924">
    <property type="entry name" value="DUF7745"/>
    <property type="match status" value="3"/>
</dbReference>
<reference evidence="5" key="3">
    <citation type="submission" date="2015-04" db="UniProtKB">
        <authorList>
            <consortium name="EnsemblPlants"/>
        </authorList>
    </citation>
    <scope>IDENTIFICATION</scope>
    <source>
        <strain evidence="5">cv. Jemalong A17</strain>
    </source>
</reference>
<evidence type="ECO:0000256" key="1">
    <source>
        <dbReference type="SAM" id="Coils"/>
    </source>
</evidence>
<evidence type="ECO:0000256" key="2">
    <source>
        <dbReference type="SAM" id="MobiDB-lite"/>
    </source>
</evidence>
<feature type="coiled-coil region" evidence="1">
    <location>
        <begin position="349"/>
        <end position="383"/>
    </location>
</feature>
<dbReference type="InterPro" id="IPR056647">
    <property type="entry name" value="DUF7745"/>
</dbReference>
<reference evidence="4 6" key="1">
    <citation type="journal article" date="2011" name="Nature">
        <title>The Medicago genome provides insight into the evolution of rhizobial symbioses.</title>
        <authorList>
            <person name="Young N.D."/>
            <person name="Debelle F."/>
            <person name="Oldroyd G.E."/>
            <person name="Geurts R."/>
            <person name="Cannon S.B."/>
            <person name="Udvardi M.K."/>
            <person name="Benedito V.A."/>
            <person name="Mayer K.F."/>
            <person name="Gouzy J."/>
            <person name="Schoof H."/>
            <person name="Van de Peer Y."/>
            <person name="Proost S."/>
            <person name="Cook D.R."/>
            <person name="Meyers B.C."/>
            <person name="Spannagl M."/>
            <person name="Cheung F."/>
            <person name="De Mita S."/>
            <person name="Krishnakumar V."/>
            <person name="Gundlach H."/>
            <person name="Zhou S."/>
            <person name="Mudge J."/>
            <person name="Bharti A.K."/>
            <person name="Murray J.D."/>
            <person name="Naoumkina M.A."/>
            <person name="Rosen B."/>
            <person name="Silverstein K.A."/>
            <person name="Tang H."/>
            <person name="Rombauts S."/>
            <person name="Zhao P.X."/>
            <person name="Zhou P."/>
            <person name="Barbe V."/>
            <person name="Bardou P."/>
            <person name="Bechner M."/>
            <person name="Bellec A."/>
            <person name="Berger A."/>
            <person name="Berges H."/>
            <person name="Bidwell S."/>
            <person name="Bisseling T."/>
            <person name="Choisne N."/>
            <person name="Couloux A."/>
            <person name="Denny R."/>
            <person name="Deshpande S."/>
            <person name="Dai X."/>
            <person name="Doyle J.J."/>
            <person name="Dudez A.M."/>
            <person name="Farmer A.D."/>
            <person name="Fouteau S."/>
            <person name="Franken C."/>
            <person name="Gibelin C."/>
            <person name="Gish J."/>
            <person name="Goldstein S."/>
            <person name="Gonzalez A.J."/>
            <person name="Green P.J."/>
            <person name="Hallab A."/>
            <person name="Hartog M."/>
            <person name="Hua A."/>
            <person name="Humphray S.J."/>
            <person name="Jeong D.H."/>
            <person name="Jing Y."/>
            <person name="Jocker A."/>
            <person name="Kenton S.M."/>
            <person name="Kim D.J."/>
            <person name="Klee K."/>
            <person name="Lai H."/>
            <person name="Lang C."/>
            <person name="Lin S."/>
            <person name="Macmil S.L."/>
            <person name="Magdelenat G."/>
            <person name="Matthews L."/>
            <person name="McCorrison J."/>
            <person name="Monaghan E.L."/>
            <person name="Mun J.H."/>
            <person name="Najar F.Z."/>
            <person name="Nicholson C."/>
            <person name="Noirot C."/>
            <person name="O'Bleness M."/>
            <person name="Paule C.R."/>
            <person name="Poulain J."/>
            <person name="Prion F."/>
            <person name="Qin B."/>
            <person name="Qu C."/>
            <person name="Retzel E.F."/>
            <person name="Riddle C."/>
            <person name="Sallet E."/>
            <person name="Samain S."/>
            <person name="Samson N."/>
            <person name="Sanders I."/>
            <person name="Saurat O."/>
            <person name="Scarpelli C."/>
            <person name="Schiex T."/>
            <person name="Segurens B."/>
            <person name="Severin A.J."/>
            <person name="Sherrier D.J."/>
            <person name="Shi R."/>
            <person name="Sims S."/>
            <person name="Singer S.R."/>
            <person name="Sinharoy S."/>
            <person name="Sterck L."/>
            <person name="Viollet A."/>
            <person name="Wang B.B."/>
            <person name="Wang K."/>
            <person name="Wang M."/>
            <person name="Wang X."/>
            <person name="Warfsmann J."/>
            <person name="Weissenbach J."/>
            <person name="White D.D."/>
            <person name="White J.D."/>
            <person name="Wiley G.B."/>
            <person name="Wincker P."/>
            <person name="Xing Y."/>
            <person name="Yang L."/>
            <person name="Yao Z."/>
            <person name="Ying F."/>
            <person name="Zhai J."/>
            <person name="Zhou L."/>
            <person name="Zuber A."/>
            <person name="Denarie J."/>
            <person name="Dixon R.A."/>
            <person name="May G.D."/>
            <person name="Schwartz D.C."/>
            <person name="Rogers J."/>
            <person name="Quetier F."/>
            <person name="Town C.D."/>
            <person name="Roe B.A."/>
        </authorList>
    </citation>
    <scope>NUCLEOTIDE SEQUENCE [LARGE SCALE GENOMIC DNA]</scope>
    <source>
        <strain evidence="4">A17</strain>
        <strain evidence="5 6">cv. Jemalong A17</strain>
    </source>
</reference>
<organism evidence="4 6">
    <name type="scientific">Medicago truncatula</name>
    <name type="common">Barrel medic</name>
    <name type="synonym">Medicago tribuloides</name>
    <dbReference type="NCBI Taxonomy" id="3880"/>
    <lineage>
        <taxon>Eukaryota</taxon>
        <taxon>Viridiplantae</taxon>
        <taxon>Streptophyta</taxon>
        <taxon>Embryophyta</taxon>
        <taxon>Tracheophyta</taxon>
        <taxon>Spermatophyta</taxon>
        <taxon>Magnoliopsida</taxon>
        <taxon>eudicotyledons</taxon>
        <taxon>Gunneridae</taxon>
        <taxon>Pentapetalae</taxon>
        <taxon>rosids</taxon>
        <taxon>fabids</taxon>
        <taxon>Fabales</taxon>
        <taxon>Fabaceae</taxon>
        <taxon>Papilionoideae</taxon>
        <taxon>50 kb inversion clade</taxon>
        <taxon>NPAAA clade</taxon>
        <taxon>Hologalegina</taxon>
        <taxon>IRL clade</taxon>
        <taxon>Trifolieae</taxon>
        <taxon>Medicago</taxon>
    </lineage>
</organism>
<proteinExistence type="predicted"/>